<gene>
    <name evidence="4" type="ORF">YYC_00083</name>
</gene>
<keyword evidence="3" id="KW-0732">Signal</keyword>
<keyword evidence="2" id="KW-0472">Membrane</keyword>
<feature type="signal peptide" evidence="3">
    <location>
        <begin position="1"/>
        <end position="24"/>
    </location>
</feature>
<reference evidence="4 5" key="1">
    <citation type="submission" date="2013-11" db="EMBL/GenBank/DDBJ databases">
        <title>The Genome Sequence of Plasmodium yoelii 17X.</title>
        <authorList>
            <consortium name="The Broad Institute Genomics Platform"/>
            <consortium name="The Broad Institute Genome Sequencing Center for Infectious Disease"/>
            <person name="Neafsey D."/>
            <person name="Adams J."/>
            <person name="Walker B."/>
            <person name="Young S.K."/>
            <person name="Zeng Q."/>
            <person name="Gargeya S."/>
            <person name="Fitzgerald M."/>
            <person name="Haas B."/>
            <person name="Abouelleil A."/>
            <person name="Alvarado L."/>
            <person name="Chapman S.B."/>
            <person name="Gainer-Dewar J."/>
            <person name="Goldberg J."/>
            <person name="Griggs A."/>
            <person name="Gujja S."/>
            <person name="Hansen M."/>
            <person name="Howarth C."/>
            <person name="Imamovic A."/>
            <person name="Ireland A."/>
            <person name="Larimer J."/>
            <person name="McCowan C."/>
            <person name="Murphy C."/>
            <person name="Pearson M."/>
            <person name="Poon T.W."/>
            <person name="Priest M."/>
            <person name="Roberts A."/>
            <person name="Saif S."/>
            <person name="Shea T."/>
            <person name="Sykes S."/>
            <person name="Wortman J."/>
            <person name="Nusbaum C."/>
            <person name="Birren B."/>
        </authorList>
    </citation>
    <scope>NUCLEOTIDE SEQUENCE [LARGE SCALE GENOMIC DNA]</scope>
    <source>
        <strain evidence="4 5">17X</strain>
    </source>
</reference>
<evidence type="ECO:0000256" key="1">
    <source>
        <dbReference type="SAM" id="Coils"/>
    </source>
</evidence>
<evidence type="ECO:0000313" key="4">
    <source>
        <dbReference type="EMBL" id="ETB63244.1"/>
    </source>
</evidence>
<keyword evidence="5" id="KW-1185">Reference proteome</keyword>
<feature type="transmembrane region" description="Helical" evidence="2">
    <location>
        <begin position="103"/>
        <end position="120"/>
    </location>
</feature>
<accession>V7PUF2</accession>
<evidence type="ECO:0008006" key="6">
    <source>
        <dbReference type="Google" id="ProtNLM"/>
    </source>
</evidence>
<dbReference type="EMBL" id="KI635723">
    <property type="protein sequence ID" value="ETB63244.1"/>
    <property type="molecule type" value="Genomic_DNA"/>
</dbReference>
<keyword evidence="1" id="KW-0175">Coiled coil</keyword>
<sequence length="150" mass="17729">MNTKLYSLFVFICLIIVYCATVQGSKDNGKDGVYELKVIKKKHKKNYNKDNKQVQRADENKDEDEGDIEFYINYKSNKDYTNLVKEEEKRNEEVKRLSKMHKAYTLGMSTIIFLSTLFLIRDCVLESISRPDSYISQFIKKRIDNKYKKA</sequence>
<dbReference type="Pfam" id="PF06589">
    <property type="entry name" value="CRA"/>
    <property type="match status" value="1"/>
</dbReference>
<dbReference type="Proteomes" id="UP000018538">
    <property type="component" value="Unassembled WGS sequence"/>
</dbReference>
<feature type="coiled-coil region" evidence="1">
    <location>
        <begin position="40"/>
        <end position="97"/>
    </location>
</feature>
<proteinExistence type="predicted"/>
<protein>
    <recommendedName>
        <fullName evidence="6">PYST-C1-like N-terminal domain-containing protein</fullName>
    </recommendedName>
</protein>
<evidence type="ECO:0000256" key="3">
    <source>
        <dbReference type="SAM" id="SignalP"/>
    </source>
</evidence>
<evidence type="ECO:0000313" key="5">
    <source>
        <dbReference type="Proteomes" id="UP000018538"/>
    </source>
</evidence>
<feature type="chain" id="PRO_5004765746" description="PYST-C1-like N-terminal domain-containing protein" evidence="3">
    <location>
        <begin position="25"/>
        <end position="150"/>
    </location>
</feature>
<name>V7PUF2_PLAYE</name>
<organism evidence="4 5">
    <name type="scientific">Plasmodium yoelii 17X</name>
    <dbReference type="NCBI Taxonomy" id="1323249"/>
    <lineage>
        <taxon>Eukaryota</taxon>
        <taxon>Sar</taxon>
        <taxon>Alveolata</taxon>
        <taxon>Apicomplexa</taxon>
        <taxon>Aconoidasida</taxon>
        <taxon>Haemosporida</taxon>
        <taxon>Plasmodiidae</taxon>
        <taxon>Plasmodium</taxon>
        <taxon>Plasmodium (Vinckeia)</taxon>
    </lineage>
</organism>
<evidence type="ECO:0000256" key="2">
    <source>
        <dbReference type="SAM" id="Phobius"/>
    </source>
</evidence>
<keyword evidence="2" id="KW-1133">Transmembrane helix</keyword>
<dbReference type="AlphaFoldDB" id="V7PUF2"/>
<keyword evidence="2" id="KW-0812">Transmembrane</keyword>